<proteinExistence type="predicted"/>
<keyword evidence="2 3" id="KW-0040">ANK repeat</keyword>
<dbReference type="InParanoid" id="A0A2P6MZG6"/>
<evidence type="ECO:0000313" key="5">
    <source>
        <dbReference type="EMBL" id="PRP77098.1"/>
    </source>
</evidence>
<feature type="region of interest" description="Disordered" evidence="4">
    <location>
        <begin position="332"/>
        <end position="355"/>
    </location>
</feature>
<evidence type="ECO:0000313" key="6">
    <source>
        <dbReference type="Proteomes" id="UP000241769"/>
    </source>
</evidence>
<dbReference type="OrthoDB" id="60606at2759"/>
<dbReference type="PROSITE" id="PS50297">
    <property type="entry name" value="ANK_REP_REGION"/>
    <property type="match status" value="1"/>
</dbReference>
<keyword evidence="1" id="KW-0677">Repeat</keyword>
<dbReference type="AlphaFoldDB" id="A0A2P6MZG6"/>
<dbReference type="SUPFAM" id="SSF48403">
    <property type="entry name" value="Ankyrin repeat"/>
    <property type="match status" value="1"/>
</dbReference>
<dbReference type="Pfam" id="PF00023">
    <property type="entry name" value="Ank"/>
    <property type="match status" value="1"/>
</dbReference>
<comment type="caution">
    <text evidence="5">The sequence shown here is derived from an EMBL/GenBank/DDBJ whole genome shotgun (WGS) entry which is preliminary data.</text>
</comment>
<dbReference type="Proteomes" id="UP000241769">
    <property type="component" value="Unassembled WGS sequence"/>
</dbReference>
<reference evidence="5 6" key="1">
    <citation type="journal article" date="2018" name="Genome Biol. Evol.">
        <title>Multiple Roots of Fruiting Body Formation in Amoebozoa.</title>
        <authorList>
            <person name="Hillmann F."/>
            <person name="Forbes G."/>
            <person name="Novohradska S."/>
            <person name="Ferling I."/>
            <person name="Riege K."/>
            <person name="Groth M."/>
            <person name="Westermann M."/>
            <person name="Marz M."/>
            <person name="Spaller T."/>
            <person name="Winckler T."/>
            <person name="Schaap P."/>
            <person name="Glockner G."/>
        </authorList>
    </citation>
    <scope>NUCLEOTIDE SEQUENCE [LARGE SCALE GENOMIC DNA]</scope>
    <source>
        <strain evidence="5 6">Jena</strain>
    </source>
</reference>
<accession>A0A2P6MZG6</accession>
<evidence type="ECO:0000256" key="3">
    <source>
        <dbReference type="PROSITE-ProRule" id="PRU00023"/>
    </source>
</evidence>
<name>A0A2P6MZG6_9EUKA</name>
<dbReference type="PANTHER" id="PTHR24173">
    <property type="entry name" value="ANKYRIN REPEAT CONTAINING"/>
    <property type="match status" value="1"/>
</dbReference>
<keyword evidence="6" id="KW-1185">Reference proteome</keyword>
<dbReference type="InterPro" id="IPR002110">
    <property type="entry name" value="Ankyrin_rpt"/>
</dbReference>
<dbReference type="PROSITE" id="PS50088">
    <property type="entry name" value="ANK_REPEAT"/>
    <property type="match status" value="1"/>
</dbReference>
<dbReference type="Pfam" id="PF12796">
    <property type="entry name" value="Ank_2"/>
    <property type="match status" value="1"/>
</dbReference>
<gene>
    <name evidence="5" type="ORF">PROFUN_14498</name>
</gene>
<sequence length="355" mass="39736">MSSASIVNEVPEIPEDVLYIVFTHCFRTYRHPLQPARQWARLRSVNHTWKIAADRVIHLFELWTWLFSHCEKEYIDTTRFLLQHPSVEPGCDYNLAIRSCVIRGLDNTLSILLDDKRADPTSCGLEMDEAARLGHIRIVQSLLKDRRCIGPQCLVAAAGAGHASIVSMLLRDKRFSQHDEALRTACELGDPRIVNLILQDGVADPDFTHAKTFSPRKGERPKGYTPLMYAVTSGSTEVMNILMRDPRVHLSGHELLLASELGHCNVARLLLKDTRIDPTFLNSLALVVAAKKNHAGEEILRDDVAHSHPDVVKLLLEDGRADPSANASECVSVASDSNMTSSHVKTVSRNMRRKK</sequence>
<evidence type="ECO:0000256" key="2">
    <source>
        <dbReference type="ARBA" id="ARBA00023043"/>
    </source>
</evidence>
<dbReference type="PANTHER" id="PTHR24173:SF74">
    <property type="entry name" value="ANKYRIN REPEAT DOMAIN-CONTAINING PROTEIN 16"/>
    <property type="match status" value="1"/>
</dbReference>
<feature type="repeat" description="ANK" evidence="3">
    <location>
        <begin position="222"/>
        <end position="244"/>
    </location>
</feature>
<evidence type="ECO:0000256" key="1">
    <source>
        <dbReference type="ARBA" id="ARBA00022737"/>
    </source>
</evidence>
<feature type="compositionally biased region" description="Polar residues" evidence="4">
    <location>
        <begin position="332"/>
        <end position="349"/>
    </location>
</feature>
<dbReference type="Gene3D" id="1.25.40.20">
    <property type="entry name" value="Ankyrin repeat-containing domain"/>
    <property type="match status" value="1"/>
</dbReference>
<organism evidence="5 6">
    <name type="scientific">Planoprotostelium fungivorum</name>
    <dbReference type="NCBI Taxonomy" id="1890364"/>
    <lineage>
        <taxon>Eukaryota</taxon>
        <taxon>Amoebozoa</taxon>
        <taxon>Evosea</taxon>
        <taxon>Variosea</taxon>
        <taxon>Cavosteliida</taxon>
        <taxon>Cavosteliaceae</taxon>
        <taxon>Planoprotostelium</taxon>
    </lineage>
</organism>
<dbReference type="SMART" id="SM00248">
    <property type="entry name" value="ANK"/>
    <property type="match status" value="4"/>
</dbReference>
<dbReference type="EMBL" id="MDYQ01000281">
    <property type="protein sequence ID" value="PRP77098.1"/>
    <property type="molecule type" value="Genomic_DNA"/>
</dbReference>
<dbReference type="InterPro" id="IPR036770">
    <property type="entry name" value="Ankyrin_rpt-contain_sf"/>
</dbReference>
<dbReference type="STRING" id="1890364.A0A2P6MZG6"/>
<protein>
    <submittedName>
        <fullName evidence="5">Ankyrin-2</fullName>
    </submittedName>
</protein>
<evidence type="ECO:0000256" key="4">
    <source>
        <dbReference type="SAM" id="MobiDB-lite"/>
    </source>
</evidence>